<feature type="compositionally biased region" description="Pro residues" evidence="1">
    <location>
        <begin position="256"/>
        <end position="270"/>
    </location>
</feature>
<keyword evidence="2" id="KW-1133">Transmembrane helix</keyword>
<reference evidence="4" key="1">
    <citation type="journal article" date="2016" name="Genome Announc.">
        <title>Draft Genome Sequences of Five Rapidly Growing Mycobacterium Species, M. thermoresistibile, M. fortuitum subsp. acetamidolyticum, M. canariasense, M. brisbanense, and M. novocastrense.</title>
        <authorList>
            <person name="Katahira K."/>
            <person name="Ogura Y."/>
            <person name="Gotoh Y."/>
            <person name="Hayashi T."/>
        </authorList>
    </citation>
    <scope>NUCLEOTIDE SEQUENCE [LARGE SCALE GENOMIC DNA]</scope>
    <source>
        <strain evidence="4">JCM15298</strain>
    </source>
</reference>
<evidence type="ECO:0000256" key="2">
    <source>
        <dbReference type="SAM" id="Phobius"/>
    </source>
</evidence>
<evidence type="ECO:0000313" key="4">
    <source>
        <dbReference type="Proteomes" id="UP000069443"/>
    </source>
</evidence>
<keyword evidence="2" id="KW-0812">Transmembrane</keyword>
<reference evidence="4" key="2">
    <citation type="submission" date="2016-02" db="EMBL/GenBank/DDBJ databases">
        <title>Draft genome sequence of five rapidly growing Mycobacterium species.</title>
        <authorList>
            <person name="Katahira K."/>
            <person name="Gotou Y."/>
            <person name="Iida K."/>
            <person name="Ogura Y."/>
            <person name="Hayashi T."/>
        </authorList>
    </citation>
    <scope>NUCLEOTIDE SEQUENCE [LARGE SCALE GENOMIC DNA]</scope>
    <source>
        <strain evidence="4">JCM15298</strain>
    </source>
</reference>
<feature type="region of interest" description="Disordered" evidence="1">
    <location>
        <begin position="246"/>
        <end position="273"/>
    </location>
</feature>
<evidence type="ECO:0000313" key="3">
    <source>
        <dbReference type="EMBL" id="GAS97163.1"/>
    </source>
</evidence>
<feature type="transmembrane region" description="Helical" evidence="2">
    <location>
        <begin position="35"/>
        <end position="54"/>
    </location>
</feature>
<evidence type="ECO:0000256" key="1">
    <source>
        <dbReference type="SAM" id="MobiDB-lite"/>
    </source>
</evidence>
<comment type="caution">
    <text evidence="3">The sequence shown here is derived from an EMBL/GenBank/DDBJ whole genome shotgun (WGS) entry which is preliminary data.</text>
</comment>
<name>A0A100WG09_MYCCR</name>
<gene>
    <name evidence="3" type="ORF">RMCC_4129</name>
</gene>
<feature type="transmembrane region" description="Helical" evidence="2">
    <location>
        <begin position="60"/>
        <end position="83"/>
    </location>
</feature>
<sequence length="304" mass="32342">MISALRQNVLDGVNLTPSISNGAWRMVWRYVKAQLMVLLCGGLVGPIFLVVYFATGQSYLLKWMFWAGLLVTAADVLIALALANFGAKSAARTQALEATGVLALAQITGMSETGTRINDQPLVKLNLAISGPGIAPFSAEDRVIASVTRLGTLTSRKVVVLVDPATNQFHIDWERSALVNGQVPATFTIEEDRRTYDLSGQAGPLMEILQILKANNIGMNSMIDLRSNPSARAQVQAVVRRAGAQQQAAAPTAAAAPPPASYAPPAPPAPSAAQRLQELETLRATGAISEGEYASKRQQIIAEL</sequence>
<feature type="compositionally biased region" description="Low complexity" evidence="1">
    <location>
        <begin position="246"/>
        <end position="255"/>
    </location>
</feature>
<accession>A0A100WG09</accession>
<dbReference type="EMBL" id="BCSY01000070">
    <property type="protein sequence ID" value="GAS97163.1"/>
    <property type="molecule type" value="Genomic_DNA"/>
</dbReference>
<keyword evidence="2" id="KW-0472">Membrane</keyword>
<proteinExistence type="predicted"/>
<keyword evidence="4" id="KW-1185">Reference proteome</keyword>
<organism evidence="3 4">
    <name type="scientific">Mycolicibacterium canariasense</name>
    <name type="common">Mycobacterium canariasense</name>
    <dbReference type="NCBI Taxonomy" id="228230"/>
    <lineage>
        <taxon>Bacteria</taxon>
        <taxon>Bacillati</taxon>
        <taxon>Actinomycetota</taxon>
        <taxon>Actinomycetes</taxon>
        <taxon>Mycobacteriales</taxon>
        <taxon>Mycobacteriaceae</taxon>
        <taxon>Mycolicibacterium</taxon>
    </lineage>
</organism>
<protein>
    <submittedName>
        <fullName evidence="3">Membrane protein</fullName>
    </submittedName>
</protein>
<dbReference type="Proteomes" id="UP000069443">
    <property type="component" value="Unassembled WGS sequence"/>
</dbReference>
<dbReference type="STRING" id="228230.RMCC_4129"/>
<dbReference type="AlphaFoldDB" id="A0A100WG09"/>